<dbReference type="PIRSF" id="PIRSF015268">
    <property type="entry name" value="Virulence_RhuM"/>
    <property type="match status" value="1"/>
</dbReference>
<dbReference type="PROSITE" id="PS51750">
    <property type="entry name" value="BRO_N"/>
    <property type="match status" value="1"/>
</dbReference>
<dbReference type="PANTHER" id="PTHR35810">
    <property type="entry name" value="CYTOPLASMIC PROTEIN-RELATED"/>
    <property type="match status" value="1"/>
</dbReference>
<accession>A0AAE7BFJ1</accession>
<dbReference type="AlphaFoldDB" id="A0AAE7BFJ1"/>
<dbReference type="Proteomes" id="UP000503313">
    <property type="component" value="Chromosome"/>
</dbReference>
<dbReference type="KEGG" id="adz:ADFLV_1078"/>
<gene>
    <name evidence="2" type="ORF">ADFLV_1078</name>
</gene>
<organism evidence="2 3">
    <name type="scientific">Arcobacter defluvii</name>
    <dbReference type="NCBI Taxonomy" id="873191"/>
    <lineage>
        <taxon>Bacteria</taxon>
        <taxon>Pseudomonadati</taxon>
        <taxon>Campylobacterota</taxon>
        <taxon>Epsilonproteobacteria</taxon>
        <taxon>Campylobacterales</taxon>
        <taxon>Arcobacteraceae</taxon>
        <taxon>Arcobacter</taxon>
    </lineage>
</organism>
<keyword evidence="3" id="KW-1185">Reference proteome</keyword>
<dbReference type="EMBL" id="CP053835">
    <property type="protein sequence ID" value="QKF77112.1"/>
    <property type="molecule type" value="Genomic_DNA"/>
</dbReference>
<dbReference type="InterPro" id="IPR011204">
    <property type="entry name" value="Virulence_RhuM-like"/>
</dbReference>
<evidence type="ECO:0000313" key="3">
    <source>
        <dbReference type="Proteomes" id="UP000503313"/>
    </source>
</evidence>
<evidence type="ECO:0000313" key="2">
    <source>
        <dbReference type="EMBL" id="QKF77112.1"/>
    </source>
</evidence>
<protein>
    <submittedName>
        <fullName evidence="2">RhuM family protein</fullName>
    </submittedName>
</protein>
<dbReference type="RefSeq" id="WP_129011147.1">
    <property type="nucleotide sequence ID" value="NZ_CP053835.1"/>
</dbReference>
<proteinExistence type="predicted"/>
<dbReference type="Pfam" id="PF13310">
    <property type="entry name" value="Virulence_RhuM"/>
    <property type="match status" value="1"/>
</dbReference>
<sequence>MDKFIRNSTAEFLIFTSQNKEDSIEVKVFEESVWLTQTMIAQLFDVQRPAITKHLKNIFENGELDENQVSSILEHTANDGKTYNTKYYNLDAIISVGYRVNSKKATQFRQWATSVLKEFAIKGFVLDKKRLENGSFLGQNYFDKLLEEIREIRLSERMFYQKLTDIYSTSVDYNKDDETTKNFFAKVQNKLHFAIHGQTAAELIFNRANSEKEKMGLTSWDNAPDGKILKSDVTIAKNYLSRDELESLGRVVNAFLDLAEDRAKRNIPMTMEDWATRLDKFLDADDREILKDSGKITKKIADEKAITEFEKYRVIQDRLFMSDFDKLLLEMEIK</sequence>
<dbReference type="InterPro" id="IPR003497">
    <property type="entry name" value="BRO_N_domain"/>
</dbReference>
<name>A0AAE7BFJ1_9BACT</name>
<evidence type="ECO:0000259" key="1">
    <source>
        <dbReference type="PROSITE" id="PS51750"/>
    </source>
</evidence>
<reference evidence="2 3" key="1">
    <citation type="submission" date="2020-05" db="EMBL/GenBank/DDBJ databases">
        <title>Complete genome sequencing of Campylobacter and Arcobacter type strains.</title>
        <authorList>
            <person name="Miller W.G."/>
            <person name="Yee E."/>
        </authorList>
    </citation>
    <scope>NUCLEOTIDE SEQUENCE [LARGE SCALE GENOMIC DNA]</scope>
    <source>
        <strain evidence="2 3">LMG 25694</strain>
    </source>
</reference>
<feature type="domain" description="Bro-N" evidence="1">
    <location>
        <begin position="6"/>
        <end position="123"/>
    </location>
</feature>
<dbReference type="PANTHER" id="PTHR35810:SF1">
    <property type="entry name" value="CYTOPLASMIC PROTEIN"/>
    <property type="match status" value="1"/>
</dbReference>